<sequence>MSRTTLGLWLMMPLGDAIAPSQTPASASGLGDYILHGLGRDFSGTPNPAASEVTSAPDHGPPWTVSVPKANIAWSGDFNPDYVSHAQSCWDVYTSWYASWYASSITGATSIINSTSLATFTTSSTIYPTGNISTYKLCDGTPRAHYSPSTTVFVTTLTEVFVDTVTTTSPVIEPPQCKPNQDDCAVLYYGTNLTDYSDRDFARVRLYGACGDPIDSQFPCLIQGGPVQLLYFPVTTTGGGLCGPDGTTVSPTTTLQPITTMNTTLFPDSVYISFQTLYAAYRPFTGPGGAAAQIGPTFSNTIMAFKSEEISTNCYATWWNQTQTSIPGYGPGTQLNFADLNSPVSASAYECQNQCLDYSVPYVNVPSDNGFYTTQYLHPNWCETILDNFNPLIAVPTRLRDMVPEWKKCKFWSPRQANVIFDPPQALTEASSEDKPTAPPGYSNPSPSPTPTPPAARPTTGTAEQDNMPSASPPAQQPPPKTESQTTGGVTLPNQPSATPNDDPPADPTPSKQDDSPAGTTIVAGTRTITASFPSGTTNVAVIDGTTLSPGGSAISVDGQLVSMDSQGLVAVDAVSSSADSTPPNSRGTTSAPAQSSSRPNTLPATATTSSGTQHKISSMAGLIS</sequence>
<accession>A0ABR0DY00</accession>
<keyword evidence="2" id="KW-0732">Signal</keyword>
<feature type="signal peptide" evidence="2">
    <location>
        <begin position="1"/>
        <end position="17"/>
    </location>
</feature>
<feature type="compositionally biased region" description="Polar residues" evidence="1">
    <location>
        <begin position="482"/>
        <end position="495"/>
    </location>
</feature>
<feature type="region of interest" description="Disordered" evidence="1">
    <location>
        <begin position="573"/>
        <end position="625"/>
    </location>
</feature>
<evidence type="ECO:0000256" key="2">
    <source>
        <dbReference type="SAM" id="SignalP"/>
    </source>
</evidence>
<feature type="compositionally biased region" description="Polar residues" evidence="1">
    <location>
        <begin position="527"/>
        <end position="537"/>
    </location>
</feature>
<evidence type="ECO:0000256" key="1">
    <source>
        <dbReference type="SAM" id="MobiDB-lite"/>
    </source>
</evidence>
<feature type="chain" id="PRO_5046458798" evidence="2">
    <location>
        <begin position="18"/>
        <end position="625"/>
    </location>
</feature>
<protein>
    <submittedName>
        <fullName evidence="3">Uncharacterized protein</fullName>
    </submittedName>
</protein>
<evidence type="ECO:0000313" key="3">
    <source>
        <dbReference type="EMBL" id="KAK4493798.1"/>
    </source>
</evidence>
<proteinExistence type="predicted"/>
<evidence type="ECO:0000313" key="4">
    <source>
        <dbReference type="Proteomes" id="UP001305779"/>
    </source>
</evidence>
<organism evidence="3 4">
    <name type="scientific">Zasmidium cellare</name>
    <name type="common">Wine cellar mold</name>
    <name type="synonym">Racodium cellare</name>
    <dbReference type="NCBI Taxonomy" id="395010"/>
    <lineage>
        <taxon>Eukaryota</taxon>
        <taxon>Fungi</taxon>
        <taxon>Dikarya</taxon>
        <taxon>Ascomycota</taxon>
        <taxon>Pezizomycotina</taxon>
        <taxon>Dothideomycetes</taxon>
        <taxon>Dothideomycetidae</taxon>
        <taxon>Mycosphaerellales</taxon>
        <taxon>Mycosphaerellaceae</taxon>
        <taxon>Zasmidium</taxon>
    </lineage>
</organism>
<dbReference type="EMBL" id="JAXOVC010000015">
    <property type="protein sequence ID" value="KAK4493798.1"/>
    <property type="molecule type" value="Genomic_DNA"/>
</dbReference>
<feature type="compositionally biased region" description="Low complexity" evidence="1">
    <location>
        <begin position="457"/>
        <end position="470"/>
    </location>
</feature>
<reference evidence="3 4" key="1">
    <citation type="journal article" date="2023" name="G3 (Bethesda)">
        <title>A chromosome-level genome assembly of Zasmidium syzygii isolated from banana leaves.</title>
        <authorList>
            <person name="van Westerhoven A.C."/>
            <person name="Mehrabi R."/>
            <person name="Talebi R."/>
            <person name="Steentjes M.B.F."/>
            <person name="Corcolon B."/>
            <person name="Chong P.A."/>
            <person name="Kema G.H.J."/>
            <person name="Seidl M.F."/>
        </authorList>
    </citation>
    <scope>NUCLEOTIDE SEQUENCE [LARGE SCALE GENOMIC DNA]</scope>
    <source>
        <strain evidence="3 4">P124</strain>
    </source>
</reference>
<comment type="caution">
    <text evidence="3">The sequence shown here is derived from an EMBL/GenBank/DDBJ whole genome shotgun (WGS) entry which is preliminary data.</text>
</comment>
<feature type="compositionally biased region" description="Pro residues" evidence="1">
    <location>
        <begin position="446"/>
        <end position="456"/>
    </location>
</feature>
<keyword evidence="4" id="KW-1185">Reference proteome</keyword>
<feature type="compositionally biased region" description="Polar residues" evidence="1">
    <location>
        <begin position="582"/>
        <end position="617"/>
    </location>
</feature>
<name>A0ABR0DY00_ZASCE</name>
<gene>
    <name evidence="3" type="ORF">PRZ48_014983</name>
</gene>
<feature type="region of interest" description="Disordered" evidence="1">
    <location>
        <begin position="427"/>
        <end position="537"/>
    </location>
</feature>
<feature type="compositionally biased region" description="Pro residues" evidence="1">
    <location>
        <begin position="471"/>
        <end position="481"/>
    </location>
</feature>
<dbReference type="Proteomes" id="UP001305779">
    <property type="component" value="Unassembled WGS sequence"/>
</dbReference>